<organism evidence="10">
    <name type="scientific">Gongylonema pulchrum</name>
    <dbReference type="NCBI Taxonomy" id="637853"/>
    <lineage>
        <taxon>Eukaryota</taxon>
        <taxon>Metazoa</taxon>
        <taxon>Ecdysozoa</taxon>
        <taxon>Nematoda</taxon>
        <taxon>Chromadorea</taxon>
        <taxon>Rhabditida</taxon>
        <taxon>Spirurina</taxon>
        <taxon>Spiruromorpha</taxon>
        <taxon>Spiruroidea</taxon>
        <taxon>Gongylonematidae</taxon>
        <taxon>Gongylonema</taxon>
    </lineage>
</organism>
<dbReference type="GO" id="GO:0004123">
    <property type="term" value="F:cystathionine gamma-lyase activity"/>
    <property type="evidence" value="ECO:0007669"/>
    <property type="project" value="TreeGrafter"/>
</dbReference>
<evidence type="ECO:0000313" key="8">
    <source>
        <dbReference type="EMBL" id="VDN44758.1"/>
    </source>
</evidence>
<dbReference type="GO" id="GO:0030170">
    <property type="term" value="F:pyridoxal phosphate binding"/>
    <property type="evidence" value="ECO:0007669"/>
    <property type="project" value="InterPro"/>
</dbReference>
<dbReference type="GO" id="GO:0019343">
    <property type="term" value="P:cysteine biosynthetic process via cystathionine"/>
    <property type="evidence" value="ECO:0007669"/>
    <property type="project" value="TreeGrafter"/>
</dbReference>
<evidence type="ECO:0000256" key="7">
    <source>
        <dbReference type="RuleBase" id="RU362118"/>
    </source>
</evidence>
<evidence type="ECO:0000256" key="6">
    <source>
        <dbReference type="ARBA" id="ARBA00029853"/>
    </source>
</evidence>
<dbReference type="InterPro" id="IPR015422">
    <property type="entry name" value="PyrdxlP-dep_Trfase_small"/>
</dbReference>
<dbReference type="AlphaFoldDB" id="A0A183EY14"/>
<accession>A0A183EY14</accession>
<dbReference type="InterPro" id="IPR015424">
    <property type="entry name" value="PyrdxlP-dep_Trfase"/>
</dbReference>
<comment type="cofactor">
    <cofactor evidence="1 7">
        <name>pyridoxal 5'-phosphate</name>
        <dbReference type="ChEBI" id="CHEBI:597326"/>
    </cofactor>
</comment>
<evidence type="ECO:0000256" key="4">
    <source>
        <dbReference type="ARBA" id="ARBA00022898"/>
    </source>
</evidence>
<dbReference type="Gene3D" id="3.90.1150.10">
    <property type="entry name" value="Aspartate Aminotransferase, domain 1"/>
    <property type="match status" value="1"/>
</dbReference>
<sequence>MSGMMSFYLKGGIDESREFLSGLKIFTVAESLGGFESLAELPAIMTHASVPLEIRTRLGITDNLIRISVGIEDVEDLIQDLDQALKKAVSSFCTWFPEYDDISLLLA</sequence>
<evidence type="ECO:0000313" key="9">
    <source>
        <dbReference type="Proteomes" id="UP000271098"/>
    </source>
</evidence>
<evidence type="ECO:0000256" key="3">
    <source>
        <dbReference type="ARBA" id="ARBA00012085"/>
    </source>
</evidence>
<keyword evidence="9" id="KW-1185">Reference proteome</keyword>
<keyword evidence="5" id="KW-0198">Cysteine biosynthesis</keyword>
<dbReference type="WBParaSite" id="GPUH_0002588501-mRNA-1">
    <property type="protein sequence ID" value="GPUH_0002588501-mRNA-1"/>
    <property type="gene ID" value="GPUH_0002588501"/>
</dbReference>
<dbReference type="PANTHER" id="PTHR11808">
    <property type="entry name" value="TRANS-SULFURATION ENZYME FAMILY MEMBER"/>
    <property type="match status" value="1"/>
</dbReference>
<dbReference type="OrthoDB" id="3512640at2759"/>
<reference evidence="10" key="1">
    <citation type="submission" date="2016-06" db="UniProtKB">
        <authorList>
            <consortium name="WormBaseParasite"/>
        </authorList>
    </citation>
    <scope>IDENTIFICATION</scope>
</reference>
<dbReference type="PANTHER" id="PTHR11808:SF15">
    <property type="entry name" value="CYSTATHIONINE GAMMA-LYASE"/>
    <property type="match status" value="1"/>
</dbReference>
<evidence type="ECO:0000256" key="5">
    <source>
        <dbReference type="ARBA" id="ARBA00023192"/>
    </source>
</evidence>
<dbReference type="GO" id="GO:0005737">
    <property type="term" value="C:cytoplasm"/>
    <property type="evidence" value="ECO:0007669"/>
    <property type="project" value="TreeGrafter"/>
</dbReference>
<dbReference type="SUPFAM" id="SSF53383">
    <property type="entry name" value="PLP-dependent transferases"/>
    <property type="match status" value="1"/>
</dbReference>
<gene>
    <name evidence="8" type="ORF">GPUH_LOCUS25854</name>
</gene>
<keyword evidence="5" id="KW-0028">Amino-acid biosynthesis</keyword>
<dbReference type="Pfam" id="PF01053">
    <property type="entry name" value="Cys_Met_Meta_PP"/>
    <property type="match status" value="1"/>
</dbReference>
<comment type="similarity">
    <text evidence="7">Belongs to the trans-sulfuration enzymes family.</text>
</comment>
<protein>
    <recommendedName>
        <fullName evidence="3">cystathionine gamma-lyase</fullName>
        <ecNumber evidence="3">4.4.1.1</ecNumber>
    </recommendedName>
    <alternativeName>
        <fullName evidence="6">Gamma-cystathionase</fullName>
    </alternativeName>
</protein>
<evidence type="ECO:0000256" key="1">
    <source>
        <dbReference type="ARBA" id="ARBA00001933"/>
    </source>
</evidence>
<dbReference type="EMBL" id="UYRT01107189">
    <property type="protein sequence ID" value="VDN44758.1"/>
    <property type="molecule type" value="Genomic_DNA"/>
</dbReference>
<evidence type="ECO:0000313" key="10">
    <source>
        <dbReference type="WBParaSite" id="GPUH_0002588501-mRNA-1"/>
    </source>
</evidence>
<dbReference type="GO" id="GO:0019346">
    <property type="term" value="P:transsulfuration"/>
    <property type="evidence" value="ECO:0007669"/>
    <property type="project" value="InterPro"/>
</dbReference>
<dbReference type="Proteomes" id="UP000271098">
    <property type="component" value="Unassembled WGS sequence"/>
</dbReference>
<dbReference type="EC" id="4.4.1.1" evidence="3"/>
<keyword evidence="4 7" id="KW-0663">Pyridoxal phosphate</keyword>
<name>A0A183EY14_9BILA</name>
<reference evidence="8 9" key="2">
    <citation type="submission" date="2018-11" db="EMBL/GenBank/DDBJ databases">
        <authorList>
            <consortium name="Pathogen Informatics"/>
        </authorList>
    </citation>
    <scope>NUCLEOTIDE SEQUENCE [LARGE SCALE GENOMIC DNA]</scope>
</reference>
<proteinExistence type="inferred from homology"/>
<dbReference type="InterPro" id="IPR000277">
    <property type="entry name" value="Cys/Met-Metab_PyrdxlP-dep_enz"/>
</dbReference>
<comment type="pathway">
    <text evidence="2">Amino-acid biosynthesis; L-cysteine biosynthesis; L-cysteine from L-homocysteine and L-serine: step 2/2.</text>
</comment>
<evidence type="ECO:0000256" key="2">
    <source>
        <dbReference type="ARBA" id="ARBA00005038"/>
    </source>
</evidence>